<keyword evidence="4" id="KW-1185">Reference proteome</keyword>
<keyword evidence="1" id="KW-0175">Coiled coil</keyword>
<accession>A0AAN5D4Y5</accession>
<sequence>MNRQKDRYVPKMDDDPASKKRRVNENDDFGRRAKQEVHRDAEEVQIVFAGSKGKSKRKDSTEELLRKANEKNESLELQLNEAQKREVELSRRLEEFELLSRV</sequence>
<dbReference type="AlphaFoldDB" id="A0AAN5D4Y5"/>
<evidence type="ECO:0000313" key="3">
    <source>
        <dbReference type="EMBL" id="GMR55719.1"/>
    </source>
</evidence>
<evidence type="ECO:0000313" key="4">
    <source>
        <dbReference type="Proteomes" id="UP001328107"/>
    </source>
</evidence>
<gene>
    <name evidence="3" type="ORF">PMAYCL1PPCAC_25914</name>
</gene>
<comment type="caution">
    <text evidence="3">The sequence shown here is derived from an EMBL/GenBank/DDBJ whole genome shotgun (WGS) entry which is preliminary data.</text>
</comment>
<protein>
    <submittedName>
        <fullName evidence="3">Uncharacterized protein</fullName>
    </submittedName>
</protein>
<feature type="region of interest" description="Disordered" evidence="2">
    <location>
        <begin position="1"/>
        <end position="37"/>
    </location>
</feature>
<proteinExistence type="predicted"/>
<reference evidence="4" key="1">
    <citation type="submission" date="2022-10" db="EMBL/GenBank/DDBJ databases">
        <title>Genome assembly of Pristionchus species.</title>
        <authorList>
            <person name="Yoshida K."/>
            <person name="Sommer R.J."/>
        </authorList>
    </citation>
    <scope>NUCLEOTIDE SEQUENCE [LARGE SCALE GENOMIC DNA]</scope>
    <source>
        <strain evidence="4">RS5460</strain>
    </source>
</reference>
<name>A0AAN5D4Y5_9BILA</name>
<feature type="coiled-coil region" evidence="1">
    <location>
        <begin position="58"/>
        <end position="99"/>
    </location>
</feature>
<evidence type="ECO:0000256" key="2">
    <source>
        <dbReference type="SAM" id="MobiDB-lite"/>
    </source>
</evidence>
<organism evidence="3 4">
    <name type="scientific">Pristionchus mayeri</name>
    <dbReference type="NCBI Taxonomy" id="1317129"/>
    <lineage>
        <taxon>Eukaryota</taxon>
        <taxon>Metazoa</taxon>
        <taxon>Ecdysozoa</taxon>
        <taxon>Nematoda</taxon>
        <taxon>Chromadorea</taxon>
        <taxon>Rhabditida</taxon>
        <taxon>Rhabditina</taxon>
        <taxon>Diplogasteromorpha</taxon>
        <taxon>Diplogasteroidea</taxon>
        <taxon>Neodiplogasteridae</taxon>
        <taxon>Pristionchus</taxon>
    </lineage>
</organism>
<evidence type="ECO:0000256" key="1">
    <source>
        <dbReference type="SAM" id="Coils"/>
    </source>
</evidence>
<dbReference type="EMBL" id="BTRK01000005">
    <property type="protein sequence ID" value="GMR55719.1"/>
    <property type="molecule type" value="Genomic_DNA"/>
</dbReference>
<dbReference type="Proteomes" id="UP001328107">
    <property type="component" value="Unassembled WGS sequence"/>
</dbReference>
<feature type="non-terminal residue" evidence="3">
    <location>
        <position position="102"/>
    </location>
</feature>